<dbReference type="PANTHER" id="PTHR11550">
    <property type="entry name" value="CTP SYNTHASE"/>
    <property type="match status" value="1"/>
</dbReference>
<dbReference type="AlphaFoldDB" id="A0A377XRK1"/>
<evidence type="ECO:0000313" key="12">
    <source>
        <dbReference type="EMBL" id="STT85926.1"/>
    </source>
</evidence>
<dbReference type="GO" id="GO:0003883">
    <property type="term" value="F:CTP synthase activity"/>
    <property type="evidence" value="ECO:0007669"/>
    <property type="project" value="UniProtKB-EC"/>
</dbReference>
<gene>
    <name evidence="12" type="primary">pyrG_3</name>
    <name evidence="12" type="ORF">NCTC5047_07019</name>
</gene>
<dbReference type="PANTHER" id="PTHR11550:SF0">
    <property type="entry name" value="CTP SYNTHASE-RELATED"/>
    <property type="match status" value="1"/>
</dbReference>
<evidence type="ECO:0000256" key="2">
    <source>
        <dbReference type="ARBA" id="ARBA00007533"/>
    </source>
</evidence>
<evidence type="ECO:0000256" key="10">
    <source>
        <dbReference type="SAM" id="MobiDB-lite"/>
    </source>
</evidence>
<evidence type="ECO:0000313" key="13">
    <source>
        <dbReference type="Proteomes" id="UP000254340"/>
    </source>
</evidence>
<dbReference type="InterPro" id="IPR004468">
    <property type="entry name" value="CTP_synthase"/>
</dbReference>
<comment type="pathway">
    <text evidence="1">Pyrimidine metabolism; CTP biosynthesis via de novo pathway; CTP from UDP: step 2/2.</text>
</comment>
<keyword evidence="5" id="KW-0547">Nucleotide-binding</keyword>
<keyword evidence="4 12" id="KW-0436">Ligase</keyword>
<evidence type="ECO:0000256" key="4">
    <source>
        <dbReference type="ARBA" id="ARBA00022598"/>
    </source>
</evidence>
<dbReference type="Proteomes" id="UP000254340">
    <property type="component" value="Unassembled WGS sequence"/>
</dbReference>
<dbReference type="Gene3D" id="3.40.50.880">
    <property type="match status" value="1"/>
</dbReference>
<dbReference type="GO" id="GO:0019856">
    <property type="term" value="P:pyrimidine nucleobase biosynthetic process"/>
    <property type="evidence" value="ECO:0007669"/>
    <property type="project" value="TreeGrafter"/>
</dbReference>
<evidence type="ECO:0000256" key="7">
    <source>
        <dbReference type="ARBA" id="ARBA00022962"/>
    </source>
</evidence>
<evidence type="ECO:0000259" key="11">
    <source>
        <dbReference type="Pfam" id="PF00117"/>
    </source>
</evidence>
<dbReference type="GO" id="GO:0005524">
    <property type="term" value="F:ATP binding"/>
    <property type="evidence" value="ECO:0007669"/>
    <property type="project" value="UniProtKB-KW"/>
</dbReference>
<organism evidence="12 13">
    <name type="scientific">Klebsiella pneumoniae</name>
    <dbReference type="NCBI Taxonomy" id="573"/>
    <lineage>
        <taxon>Bacteria</taxon>
        <taxon>Pseudomonadati</taxon>
        <taxon>Pseudomonadota</taxon>
        <taxon>Gammaproteobacteria</taxon>
        <taxon>Enterobacterales</taxon>
        <taxon>Enterobacteriaceae</taxon>
        <taxon>Klebsiella/Raoultella group</taxon>
        <taxon>Klebsiella</taxon>
        <taxon>Klebsiella pneumoniae complex</taxon>
    </lineage>
</organism>
<dbReference type="Pfam" id="PF00117">
    <property type="entry name" value="GATase"/>
    <property type="match status" value="1"/>
</dbReference>
<name>A0A377XRK1_KLEPN</name>
<dbReference type="GO" id="GO:0005829">
    <property type="term" value="C:cytosol"/>
    <property type="evidence" value="ECO:0007669"/>
    <property type="project" value="TreeGrafter"/>
</dbReference>
<evidence type="ECO:0000256" key="3">
    <source>
        <dbReference type="ARBA" id="ARBA00012291"/>
    </source>
</evidence>
<dbReference type="InterPro" id="IPR017926">
    <property type="entry name" value="GATASE"/>
</dbReference>
<keyword evidence="6" id="KW-0067">ATP-binding</keyword>
<feature type="region of interest" description="Disordered" evidence="10">
    <location>
        <begin position="214"/>
        <end position="244"/>
    </location>
</feature>
<dbReference type="NCBIfam" id="NF004836">
    <property type="entry name" value="PRK06186.1"/>
    <property type="match status" value="1"/>
</dbReference>
<proteinExistence type="inferred from homology"/>
<accession>A0A377XRK1</accession>
<feature type="domain" description="Glutamine amidotransferase" evidence="11">
    <location>
        <begin position="34"/>
        <end position="201"/>
    </location>
</feature>
<evidence type="ECO:0000256" key="5">
    <source>
        <dbReference type="ARBA" id="ARBA00022741"/>
    </source>
</evidence>
<keyword evidence="7" id="KW-0315">Glutamine amidotransferase</keyword>
<sequence>MKTPLRLALVGDYHPDIVAHQAIPLAIDDAAAVLEQPVKYDWLATPSIASGEALAEYDAIWVVPGSPYRHPEGAFTAIRYARENSIPFLGTCGGFQHAVIEYARNVLGWQDAGHAETDSEGRMVIAPLSCSLVETSAVVELRANTLIARAYGRESIEEGYHCRYGVSSAFAAELEQGDLRVTGWDEEGEIRAVELVTHPFFVATLFQHERPRAGRASRAAGAGVSPRRGTIIPPAAGAAGHLQG</sequence>
<evidence type="ECO:0000256" key="9">
    <source>
        <dbReference type="ARBA" id="ARBA00047781"/>
    </source>
</evidence>
<protein>
    <recommendedName>
        <fullName evidence="3">CTP synthase (glutamine hydrolyzing)</fullName>
        <ecNumber evidence="3">6.3.4.2</ecNumber>
    </recommendedName>
</protein>
<reference evidence="12 13" key="1">
    <citation type="submission" date="2018-06" db="EMBL/GenBank/DDBJ databases">
        <authorList>
            <consortium name="Pathogen Informatics"/>
            <person name="Doyle S."/>
        </authorList>
    </citation>
    <scope>NUCLEOTIDE SEQUENCE [LARGE SCALE GENOMIC DNA]</scope>
    <source>
        <strain evidence="12 13">NCTC5047</strain>
    </source>
</reference>
<dbReference type="EC" id="6.3.4.2" evidence="3"/>
<dbReference type="SUPFAM" id="SSF52317">
    <property type="entry name" value="Class I glutamine amidotransferase-like"/>
    <property type="match status" value="1"/>
</dbReference>
<dbReference type="InterPro" id="IPR029062">
    <property type="entry name" value="Class_I_gatase-like"/>
</dbReference>
<dbReference type="GO" id="GO:0044210">
    <property type="term" value="P:'de novo' CTP biosynthetic process"/>
    <property type="evidence" value="ECO:0007669"/>
    <property type="project" value="UniProtKB-UniPathway"/>
</dbReference>
<dbReference type="GO" id="GO:0042802">
    <property type="term" value="F:identical protein binding"/>
    <property type="evidence" value="ECO:0007669"/>
    <property type="project" value="TreeGrafter"/>
</dbReference>
<dbReference type="EMBL" id="UGLH01000006">
    <property type="protein sequence ID" value="STT85926.1"/>
    <property type="molecule type" value="Genomic_DNA"/>
</dbReference>
<evidence type="ECO:0000256" key="1">
    <source>
        <dbReference type="ARBA" id="ARBA00005171"/>
    </source>
</evidence>
<keyword evidence="8" id="KW-0665">Pyrimidine biosynthesis</keyword>
<comment type="similarity">
    <text evidence="2">Belongs to the CTP synthase family.</text>
</comment>
<evidence type="ECO:0000256" key="6">
    <source>
        <dbReference type="ARBA" id="ARBA00022840"/>
    </source>
</evidence>
<comment type="catalytic activity">
    <reaction evidence="9">
        <text>UTP + L-glutamine + ATP + H2O = CTP + L-glutamate + ADP + phosphate + 2 H(+)</text>
        <dbReference type="Rhea" id="RHEA:26426"/>
        <dbReference type="ChEBI" id="CHEBI:15377"/>
        <dbReference type="ChEBI" id="CHEBI:15378"/>
        <dbReference type="ChEBI" id="CHEBI:29985"/>
        <dbReference type="ChEBI" id="CHEBI:30616"/>
        <dbReference type="ChEBI" id="CHEBI:37563"/>
        <dbReference type="ChEBI" id="CHEBI:43474"/>
        <dbReference type="ChEBI" id="CHEBI:46398"/>
        <dbReference type="ChEBI" id="CHEBI:58359"/>
        <dbReference type="ChEBI" id="CHEBI:456216"/>
        <dbReference type="EC" id="6.3.4.2"/>
    </reaction>
</comment>
<evidence type="ECO:0000256" key="8">
    <source>
        <dbReference type="ARBA" id="ARBA00022975"/>
    </source>
</evidence>
<dbReference type="UniPathway" id="UPA00159">
    <property type="reaction ID" value="UER00277"/>
</dbReference>